<reference evidence="2" key="2">
    <citation type="submission" date="2019-06" db="EMBL/GenBank/DDBJ databases">
        <title>Genomics analysis of Aphanomyces spp. identifies a new class of oomycete effector associated with host adaptation.</title>
        <authorList>
            <person name="Gaulin E."/>
        </authorList>
    </citation>
    <scope>NUCLEOTIDE SEQUENCE</scope>
    <source>
        <strain evidence="2">CBS 578.67</strain>
    </source>
</reference>
<keyword evidence="4" id="KW-1185">Reference proteome</keyword>
<proteinExistence type="predicted"/>
<name>A0A485L3F4_9STRA</name>
<evidence type="ECO:0000313" key="2">
    <source>
        <dbReference type="EMBL" id="KAF0693761.1"/>
    </source>
</evidence>
<organism evidence="3 4">
    <name type="scientific">Aphanomyces stellatus</name>
    <dbReference type="NCBI Taxonomy" id="120398"/>
    <lineage>
        <taxon>Eukaryota</taxon>
        <taxon>Sar</taxon>
        <taxon>Stramenopiles</taxon>
        <taxon>Oomycota</taxon>
        <taxon>Saprolegniomycetes</taxon>
        <taxon>Saprolegniales</taxon>
        <taxon>Verrucalvaceae</taxon>
        <taxon>Aphanomyces</taxon>
    </lineage>
</organism>
<feature type="compositionally biased region" description="Basic and acidic residues" evidence="1">
    <location>
        <begin position="155"/>
        <end position="167"/>
    </location>
</feature>
<accession>A0A485L3F4</accession>
<evidence type="ECO:0000256" key="1">
    <source>
        <dbReference type="SAM" id="MobiDB-lite"/>
    </source>
</evidence>
<evidence type="ECO:0000313" key="4">
    <source>
        <dbReference type="Proteomes" id="UP000332933"/>
    </source>
</evidence>
<dbReference type="InterPro" id="IPR029058">
    <property type="entry name" value="AB_hydrolase_fold"/>
</dbReference>
<reference evidence="3 4" key="1">
    <citation type="submission" date="2019-03" db="EMBL/GenBank/DDBJ databases">
        <authorList>
            <person name="Gaulin E."/>
            <person name="Dumas B."/>
        </authorList>
    </citation>
    <scope>NUCLEOTIDE SEQUENCE [LARGE SCALE GENOMIC DNA]</scope>
    <source>
        <strain evidence="3">CBS 568.67</strain>
    </source>
</reference>
<dbReference type="AlphaFoldDB" id="A0A485L3F4"/>
<dbReference type="Gene3D" id="3.40.50.1820">
    <property type="entry name" value="alpha/beta hydrolase"/>
    <property type="match status" value="1"/>
</dbReference>
<sequence>MYDMTPSMGGMICQEVAACAPDSVDSLGLLVSSPGVLEAPLPQCPQLASYVAVLGFFLDTTERGRANVAVQVLYTPSFVDANTDALLEIELACIRAANQSTAGRRPIHSRRWPSCVRSAAPPCPHHQRAHIGARCPPRPGDPREPQRSPWPDSGRPPDNDNHLSDSGHHLHVMARDDVVRAVSQLLHRVASLRE</sequence>
<protein>
    <submittedName>
        <fullName evidence="3">Aste57867_15304 protein</fullName>
    </submittedName>
</protein>
<feature type="region of interest" description="Disordered" evidence="1">
    <location>
        <begin position="122"/>
        <end position="167"/>
    </location>
</feature>
<dbReference type="Proteomes" id="UP000332933">
    <property type="component" value="Unassembled WGS sequence"/>
</dbReference>
<gene>
    <name evidence="3" type="primary">Aste57867_15304</name>
    <name evidence="2" type="ORF">As57867_015248</name>
    <name evidence="3" type="ORF">ASTE57867_15304</name>
</gene>
<evidence type="ECO:0000313" key="3">
    <source>
        <dbReference type="EMBL" id="VFT92113.1"/>
    </source>
</evidence>
<dbReference type="EMBL" id="VJMH01005646">
    <property type="protein sequence ID" value="KAF0693761.1"/>
    <property type="molecule type" value="Genomic_DNA"/>
</dbReference>
<dbReference type="SUPFAM" id="SSF53474">
    <property type="entry name" value="alpha/beta-Hydrolases"/>
    <property type="match status" value="1"/>
</dbReference>
<dbReference type="EMBL" id="CAADRA010005667">
    <property type="protein sequence ID" value="VFT92113.1"/>
    <property type="molecule type" value="Genomic_DNA"/>
</dbReference>